<dbReference type="Pfam" id="PF08281">
    <property type="entry name" value="Sigma70_r4_2"/>
    <property type="match status" value="1"/>
</dbReference>
<evidence type="ECO:0000256" key="1">
    <source>
        <dbReference type="ARBA" id="ARBA00010641"/>
    </source>
</evidence>
<dbReference type="Gene3D" id="1.10.1740.10">
    <property type="match status" value="1"/>
</dbReference>
<protein>
    <submittedName>
        <fullName evidence="8">Sigma-70 family RNA polymerase sigma factor</fullName>
    </submittedName>
</protein>
<evidence type="ECO:0000313" key="9">
    <source>
        <dbReference type="Proteomes" id="UP000830115"/>
    </source>
</evidence>
<comment type="similarity">
    <text evidence="1">Belongs to the sigma-70 factor family. ECF subfamily.</text>
</comment>
<proteinExistence type="inferred from homology"/>
<dbReference type="SUPFAM" id="SSF88946">
    <property type="entry name" value="Sigma2 domain of RNA polymerase sigma factors"/>
    <property type="match status" value="1"/>
</dbReference>
<dbReference type="InterPro" id="IPR013325">
    <property type="entry name" value="RNA_pol_sigma_r2"/>
</dbReference>
<gene>
    <name evidence="8" type="ORF">K9S39_38595</name>
</gene>
<feature type="domain" description="RNA polymerase sigma-70 region 2" evidence="5">
    <location>
        <begin position="22"/>
        <end position="87"/>
    </location>
</feature>
<dbReference type="Pfam" id="PF04542">
    <property type="entry name" value="Sigma70_r2"/>
    <property type="match status" value="1"/>
</dbReference>
<dbReference type="InterPro" id="IPR007627">
    <property type="entry name" value="RNA_pol_sigma70_r2"/>
</dbReference>
<dbReference type="InterPro" id="IPR013324">
    <property type="entry name" value="RNA_pol_sigma_r3/r4-like"/>
</dbReference>
<dbReference type="InterPro" id="IPR013249">
    <property type="entry name" value="RNA_pol_sigma70_r4_t2"/>
</dbReference>
<dbReference type="InterPro" id="IPR046531">
    <property type="entry name" value="DUF6596"/>
</dbReference>
<keyword evidence="3" id="KW-0731">Sigma factor</keyword>
<evidence type="ECO:0000256" key="2">
    <source>
        <dbReference type="ARBA" id="ARBA00023015"/>
    </source>
</evidence>
<organism evidence="8 9">
    <name type="scientific">Streptomyces halobius</name>
    <dbReference type="NCBI Taxonomy" id="2879846"/>
    <lineage>
        <taxon>Bacteria</taxon>
        <taxon>Bacillati</taxon>
        <taxon>Actinomycetota</taxon>
        <taxon>Actinomycetes</taxon>
        <taxon>Kitasatosporales</taxon>
        <taxon>Streptomycetaceae</taxon>
        <taxon>Streptomyces</taxon>
    </lineage>
</organism>
<keyword evidence="4" id="KW-0804">Transcription</keyword>
<dbReference type="Pfam" id="PF20239">
    <property type="entry name" value="DUF6596"/>
    <property type="match status" value="1"/>
</dbReference>
<dbReference type="PANTHER" id="PTHR47756:SF2">
    <property type="entry name" value="BLL6612 PROTEIN"/>
    <property type="match status" value="1"/>
</dbReference>
<evidence type="ECO:0000259" key="7">
    <source>
        <dbReference type="Pfam" id="PF20239"/>
    </source>
</evidence>
<evidence type="ECO:0000259" key="5">
    <source>
        <dbReference type="Pfam" id="PF04542"/>
    </source>
</evidence>
<keyword evidence="2" id="KW-0805">Transcription regulation</keyword>
<dbReference type="RefSeq" id="WP_248867914.1">
    <property type="nucleotide sequence ID" value="NZ_CP086322.1"/>
</dbReference>
<evidence type="ECO:0000259" key="6">
    <source>
        <dbReference type="Pfam" id="PF08281"/>
    </source>
</evidence>
<dbReference type="SUPFAM" id="SSF88659">
    <property type="entry name" value="Sigma3 and sigma4 domains of RNA polymerase sigma factors"/>
    <property type="match status" value="1"/>
</dbReference>
<dbReference type="NCBIfam" id="TIGR02937">
    <property type="entry name" value="sigma70-ECF"/>
    <property type="match status" value="1"/>
</dbReference>
<evidence type="ECO:0000256" key="4">
    <source>
        <dbReference type="ARBA" id="ARBA00023163"/>
    </source>
</evidence>
<feature type="domain" description="DUF6596" evidence="7">
    <location>
        <begin position="195"/>
        <end position="298"/>
    </location>
</feature>
<dbReference type="InterPro" id="IPR014284">
    <property type="entry name" value="RNA_pol_sigma-70_dom"/>
</dbReference>
<keyword evidence="9" id="KW-1185">Reference proteome</keyword>
<feature type="domain" description="RNA polymerase sigma factor 70 region 4 type 2" evidence="6">
    <location>
        <begin position="126"/>
        <end position="176"/>
    </location>
</feature>
<dbReference type="PANTHER" id="PTHR47756">
    <property type="entry name" value="BLL6612 PROTEIN-RELATED"/>
    <property type="match status" value="1"/>
</dbReference>
<reference evidence="8" key="1">
    <citation type="submission" date="2021-10" db="EMBL/GenBank/DDBJ databases">
        <title>Streptomyces nigrumlapis sp.nov.,an antimicrobial producing actinobacterium isolated from Black Gobi rocks.</title>
        <authorList>
            <person name="Wen Y."/>
            <person name="Zhang W."/>
            <person name="Liu X.G."/>
        </authorList>
    </citation>
    <scope>NUCLEOTIDE SEQUENCE</scope>
    <source>
        <strain evidence="8">ST13-2-2</strain>
    </source>
</reference>
<evidence type="ECO:0000313" key="8">
    <source>
        <dbReference type="EMBL" id="UQA96996.1"/>
    </source>
</evidence>
<dbReference type="Proteomes" id="UP000830115">
    <property type="component" value="Chromosome"/>
</dbReference>
<dbReference type="EMBL" id="CP086322">
    <property type="protein sequence ID" value="UQA96996.1"/>
    <property type="molecule type" value="Genomic_DNA"/>
</dbReference>
<accession>A0ABY4MGS1</accession>
<name>A0ABY4MGS1_9ACTN</name>
<evidence type="ECO:0000256" key="3">
    <source>
        <dbReference type="ARBA" id="ARBA00023082"/>
    </source>
</evidence>
<sequence>MSPRDNERWPGPDPAATVERTFREERAAVLATLIRHLGDFQLAEDAVQDAFAAALATWPDDGIPDRPGTWLMVTARRKAIDRLRRERAVTDRIARLAELAGLDAPEYPQEHPLETGAVTDDRLRLIFTCCHPALAPPARVALTLKTLGGLSTAEVARAFVVGETTMARRLVRATRKIADARIPYRVPGDDALPERLNGVLSTVHLIFNKGYGAAEDGEGERLVRGELCEEAIRLGRLLCELMPHDAEVRGLLALILLHDARRAARVDPQGRYVPMDAEDRARWDAARIAEGQEVLAEALALRRAGPYQLRAAIAALHVEAPSAAETDWETIAELYGALGRLTPSPVVEVHRAVAVAGARGPRAGLALLTPLLDDPRLTHCQPLYAAHADLLRRAGDRAAARRAYERALALTESAVEQAELARRLAELGTEEGA</sequence>